<protein>
    <submittedName>
        <fullName evidence="2">Secretory lipase</fullName>
    </submittedName>
</protein>
<dbReference type="EMBL" id="FNJB01000005">
    <property type="protein sequence ID" value="SDO88109.1"/>
    <property type="molecule type" value="Genomic_DNA"/>
</dbReference>
<keyword evidence="3" id="KW-1185">Reference proteome</keyword>
<feature type="chain" id="PRO_5011450265" evidence="1">
    <location>
        <begin position="32"/>
        <end position="407"/>
    </location>
</feature>
<dbReference type="RefSeq" id="WP_228769884.1">
    <property type="nucleotide sequence ID" value="NZ_FNDV01000002.1"/>
</dbReference>
<name>A0A1H0N5W0_9PSEU</name>
<gene>
    <name evidence="2" type="ORF">SAMN05192558_105214</name>
</gene>
<dbReference type="GO" id="GO:0004806">
    <property type="term" value="F:triacylglycerol lipase activity"/>
    <property type="evidence" value="ECO:0007669"/>
    <property type="project" value="InterPro"/>
</dbReference>
<reference evidence="3" key="1">
    <citation type="submission" date="2016-10" db="EMBL/GenBank/DDBJ databases">
        <authorList>
            <person name="Varghese N."/>
            <person name="Submissions S."/>
        </authorList>
    </citation>
    <scope>NUCLEOTIDE SEQUENCE [LARGE SCALE GENOMIC DNA]</scope>
    <source>
        <strain evidence="3">IBRC-M 10655</strain>
    </source>
</reference>
<dbReference type="InterPro" id="IPR005152">
    <property type="entry name" value="Lipase_secreted"/>
</dbReference>
<dbReference type="Proteomes" id="UP000199651">
    <property type="component" value="Unassembled WGS sequence"/>
</dbReference>
<dbReference type="InterPro" id="IPR029058">
    <property type="entry name" value="AB_hydrolase_fold"/>
</dbReference>
<dbReference type="AlphaFoldDB" id="A0A1H0N5W0"/>
<dbReference type="Gene3D" id="1.10.260.130">
    <property type="match status" value="1"/>
</dbReference>
<dbReference type="PANTHER" id="PTHR34853">
    <property type="match status" value="1"/>
</dbReference>
<dbReference type="PIRSF" id="PIRSF029171">
    <property type="entry name" value="Esterase_LipA"/>
    <property type="match status" value="1"/>
</dbReference>
<proteinExistence type="predicted"/>
<dbReference type="SUPFAM" id="SSF53474">
    <property type="entry name" value="alpha/beta-Hydrolases"/>
    <property type="match status" value="1"/>
</dbReference>
<dbReference type="PANTHER" id="PTHR34853:SF1">
    <property type="entry name" value="LIPASE 5"/>
    <property type="match status" value="1"/>
</dbReference>
<keyword evidence="1" id="KW-0732">Signal</keyword>
<dbReference type="Gene3D" id="3.40.50.1820">
    <property type="entry name" value="alpha/beta hydrolase"/>
    <property type="match status" value="1"/>
</dbReference>
<dbReference type="STRING" id="504798.SAMN05421871_102264"/>
<organism evidence="2 3">
    <name type="scientific">Actinokineospora alba</name>
    <dbReference type="NCBI Taxonomy" id="504798"/>
    <lineage>
        <taxon>Bacteria</taxon>
        <taxon>Bacillati</taxon>
        <taxon>Actinomycetota</taxon>
        <taxon>Actinomycetes</taxon>
        <taxon>Pseudonocardiales</taxon>
        <taxon>Pseudonocardiaceae</taxon>
        <taxon>Actinokineospora</taxon>
    </lineage>
</organism>
<evidence type="ECO:0000313" key="2">
    <source>
        <dbReference type="EMBL" id="SDO88109.1"/>
    </source>
</evidence>
<feature type="signal peptide" evidence="1">
    <location>
        <begin position="1"/>
        <end position="31"/>
    </location>
</feature>
<evidence type="ECO:0000256" key="1">
    <source>
        <dbReference type="SAM" id="SignalP"/>
    </source>
</evidence>
<evidence type="ECO:0000313" key="3">
    <source>
        <dbReference type="Proteomes" id="UP000199651"/>
    </source>
</evidence>
<dbReference type="GO" id="GO:0016042">
    <property type="term" value="P:lipid catabolic process"/>
    <property type="evidence" value="ECO:0007669"/>
    <property type="project" value="InterPro"/>
</dbReference>
<sequence>MHVSVKRGLAATSVVAAVLAVVTVASSPAVAADFYTPPSPLPAGQNGDVIKSQASTYNGATATRVMYLSRDAKNKAIAVTGTVLVPTKPWSGPGPRPIVAYSPFTSGMADHCAPSKTLAGEGGGDIASQTHSLFINPLLERGIAVAQTDYQGLGTPGEHTYVVRASEAHTVLDVIRAAQRLPGTGLAPNGPVGITGYSQGGGGSAAAVELAPEYAPELDVKGAYVGAPPADKAVLAKSLDGAYAFGFLGFALVGINTAYPETRLVALANEAGADLFVQATQVCTMDAIFKFAFKQSSSLTKDGKPVSAYLTQEPFTTVIKDMRIGLRKPTAPTLVEHAPLDDIVPYGQGKQLAKDWCGLGANVQFRDLLALPLLPHVFAAQPAAGNSAAWLGDRFAGKTATPNCGKF</sequence>
<accession>A0A1H0N5W0</accession>
<dbReference type="Pfam" id="PF03583">
    <property type="entry name" value="LIP"/>
    <property type="match status" value="1"/>
</dbReference>